<dbReference type="InterPro" id="IPR012941">
    <property type="entry name" value="Phe_hydrox_C_dim_dom"/>
</dbReference>
<evidence type="ECO:0000313" key="8">
    <source>
        <dbReference type="EMBL" id="KAF5245932.1"/>
    </source>
</evidence>
<dbReference type="Gene3D" id="3.30.9.10">
    <property type="entry name" value="D-Amino Acid Oxidase, subunit A, domain 2"/>
    <property type="match status" value="1"/>
</dbReference>
<dbReference type="Pfam" id="PF12697">
    <property type="entry name" value="Abhydrolase_6"/>
    <property type="match status" value="1"/>
</dbReference>
<dbReference type="SUPFAM" id="SSF54373">
    <property type="entry name" value="FAD-linked reductases, C-terminal domain"/>
    <property type="match status" value="1"/>
</dbReference>
<keyword evidence="3" id="KW-0274">FAD</keyword>
<dbReference type="PANTHER" id="PTHR43004">
    <property type="entry name" value="TRK SYSTEM POTASSIUM UPTAKE PROTEIN"/>
    <property type="match status" value="1"/>
</dbReference>
<dbReference type="InterPro" id="IPR038220">
    <property type="entry name" value="PHOX_C_sf"/>
</dbReference>
<dbReference type="Pfam" id="PF07976">
    <property type="entry name" value="Phe_hydrox_dim"/>
    <property type="match status" value="1"/>
</dbReference>
<evidence type="ECO:0000256" key="4">
    <source>
        <dbReference type="ARBA" id="ARBA00023002"/>
    </source>
</evidence>
<dbReference type="SUPFAM" id="SSF53474">
    <property type="entry name" value="alpha/beta-Hydrolases"/>
    <property type="match status" value="1"/>
</dbReference>
<dbReference type="EMBL" id="JAAMOD010000033">
    <property type="protein sequence ID" value="KAF5245932.1"/>
    <property type="molecule type" value="Genomic_DNA"/>
</dbReference>
<dbReference type="InterPro" id="IPR002938">
    <property type="entry name" value="FAD-bd"/>
</dbReference>
<dbReference type="GO" id="GO:0016709">
    <property type="term" value="F:oxidoreductase activity, acting on paired donors, with incorporation or reduction of molecular oxygen, NAD(P)H as one donor, and incorporation of one atom of oxygen"/>
    <property type="evidence" value="ECO:0007669"/>
    <property type="project" value="UniProtKB-ARBA"/>
</dbReference>
<feature type="domain" description="Phenol hydroxylase-like C-terminal dimerisation" evidence="6">
    <location>
        <begin position="478"/>
        <end position="630"/>
    </location>
</feature>
<dbReference type="Proteomes" id="UP000537989">
    <property type="component" value="Unassembled WGS sequence"/>
</dbReference>
<evidence type="ECO:0000259" key="6">
    <source>
        <dbReference type="Pfam" id="PF07976"/>
    </source>
</evidence>
<evidence type="ECO:0000259" key="7">
    <source>
        <dbReference type="Pfam" id="PF12697"/>
    </source>
</evidence>
<gene>
    <name evidence="8" type="ORF">FAUST_1519</name>
</gene>
<dbReference type="SUPFAM" id="SSF51905">
    <property type="entry name" value="FAD/NAD(P)-binding domain"/>
    <property type="match status" value="1"/>
</dbReference>
<evidence type="ECO:0000256" key="2">
    <source>
        <dbReference type="ARBA" id="ARBA00022630"/>
    </source>
</evidence>
<dbReference type="InterPro" id="IPR036188">
    <property type="entry name" value="FAD/NAD-bd_sf"/>
</dbReference>
<keyword evidence="2" id="KW-0285">Flavoprotein</keyword>
<keyword evidence="9" id="KW-1185">Reference proteome</keyword>
<proteinExistence type="inferred from homology"/>
<dbReference type="InterPro" id="IPR050641">
    <property type="entry name" value="RIFMO-like"/>
</dbReference>
<evidence type="ECO:0008006" key="10">
    <source>
        <dbReference type="Google" id="ProtNLM"/>
    </source>
</evidence>
<dbReference type="PANTHER" id="PTHR43004:SF15">
    <property type="entry name" value="MONOOXYGENASE, PUTATIVE (AFU_ORTHOLOGUE AFUA_6G03030)-RELATED"/>
    <property type="match status" value="1"/>
</dbReference>
<dbReference type="Gene3D" id="3.50.50.60">
    <property type="entry name" value="FAD/NAD(P)-binding domain"/>
    <property type="match status" value="1"/>
</dbReference>
<evidence type="ECO:0000256" key="3">
    <source>
        <dbReference type="ARBA" id="ARBA00022827"/>
    </source>
</evidence>
<evidence type="ECO:0000256" key="1">
    <source>
        <dbReference type="ARBA" id="ARBA00007801"/>
    </source>
</evidence>
<protein>
    <recommendedName>
        <fullName evidence="10">FAD-binding domain-containing protein</fullName>
    </recommendedName>
</protein>
<dbReference type="InterPro" id="IPR029058">
    <property type="entry name" value="AB_hydrolase_fold"/>
</dbReference>
<name>A0AAN6HJM1_FUSAU</name>
<dbReference type="Pfam" id="PF01494">
    <property type="entry name" value="FAD_binding_3"/>
    <property type="match status" value="1"/>
</dbReference>
<dbReference type="GO" id="GO:0071949">
    <property type="term" value="F:FAD binding"/>
    <property type="evidence" value="ECO:0007669"/>
    <property type="project" value="InterPro"/>
</dbReference>
<dbReference type="InterPro" id="IPR000073">
    <property type="entry name" value="AB_hydrolase_1"/>
</dbReference>
<dbReference type="SUPFAM" id="SSF52833">
    <property type="entry name" value="Thioredoxin-like"/>
    <property type="match status" value="1"/>
</dbReference>
<dbReference type="Gene3D" id="3.40.30.20">
    <property type="match status" value="1"/>
</dbReference>
<evidence type="ECO:0000259" key="5">
    <source>
        <dbReference type="Pfam" id="PF01494"/>
    </source>
</evidence>
<feature type="domain" description="AB hydrolase-1" evidence="7">
    <location>
        <begin position="686"/>
        <end position="916"/>
    </location>
</feature>
<evidence type="ECO:0000313" key="9">
    <source>
        <dbReference type="Proteomes" id="UP000537989"/>
    </source>
</evidence>
<dbReference type="AlphaFoldDB" id="A0AAN6HJM1"/>
<dbReference type="InterPro" id="IPR036249">
    <property type="entry name" value="Thioredoxin-like_sf"/>
</dbReference>
<sequence>MPVFQETSNSARDLRILPSQALPLPRLSEKPDCTNTSEEQREVVVIGAGPSGLFLTLLLARYGLTDSSLLCLDSKSGTLKAGQADGLQPRTLEVFQSLGIASELIGEGCHMEEVAFWNPASNGKGIERTSFTPDVNVPARFPFEVTIHQGRIERILEENLRLYTGNETIRRSHHFLEYTVDETNSEFPIVVKYEHDLPDGSTEQKTVRTKYLIGADGARSKVRKCMGLELEGETTDHIWGVCDFVADTNFPDIRNRSAVHSDAGSVMIIPREQIATGEYLTRLYVQVLDEVEATQDAGMDKKSADKKRRGAVTLDYIFEQARAVFAPYEIKIKEGTEPDWWAAYQIGQRMAPNFSAKTFDGLDRVFIVGDACHTHSPKAGQGMNVSMMDSFNLAWKLVHSLHGLTPTAPTGSADPILETFSPERMDVARQLIEFDTKFSHMFSGRIGSADAETSGLTHEEFLRVFSEGSGFTSGCGLQYKPGTLVQALDGESGLFRGDPLSGALTPGRRLLDVELKRYADATHRHLQDEMSPTGRYYLLVFASNDLLDKSGASQSALQSAIDIISKFPQGTINLVVIHPLATRFEWNDIPAGVKKIAEMRVYGLARKEDAYETLGVSKNDGVTAVVRPDGVRRNIPGTFIYRALPLGYAGRKITHSVHEKSPNDPWIIVSNSFGTDISLSEPIAERLANSGFSVLSYDHPGHGKSSALEDVDNVIFEEMIDGIDELLYVMRITSVRAWIGLSLGAASGVYMARRNPGLIQNLIYCGCPPGSLSALGIMSPEMIDKMRDEAEKDGTTTNVIRHMHYGWASKEWLDANPDQDERLKTASSTLSMDAWRAMMTLQKNNDFDMRPMVPDLMGNDLKIMLVKGENDTRINPFVDIMNDIIMRAAKEKAVEENVKMVTVPNSGHVMYLQNEDYFCNVIQEFIS</sequence>
<comment type="caution">
    <text evidence="8">The sequence shown here is derived from an EMBL/GenBank/DDBJ whole genome shotgun (WGS) entry which is preliminary data.</text>
</comment>
<feature type="domain" description="FAD-binding" evidence="5">
    <location>
        <begin position="42"/>
        <end position="434"/>
    </location>
</feature>
<dbReference type="PRINTS" id="PR00420">
    <property type="entry name" value="RNGMNOXGNASE"/>
</dbReference>
<keyword evidence="4" id="KW-0560">Oxidoreductase</keyword>
<reference evidence="8 9" key="1">
    <citation type="submission" date="2020-02" db="EMBL/GenBank/DDBJ databases">
        <title>Identification and distribution of gene clusters putatively required for synthesis of sphingolipid metabolism inhibitors in phylogenetically diverse species of the filamentous fungus Fusarium.</title>
        <authorList>
            <person name="Kim H.-S."/>
            <person name="Busman M."/>
            <person name="Brown D.W."/>
            <person name="Divon H."/>
            <person name="Uhlig S."/>
            <person name="Proctor R.H."/>
        </authorList>
    </citation>
    <scope>NUCLEOTIDE SEQUENCE [LARGE SCALE GENOMIC DNA]</scope>
    <source>
        <strain evidence="8 9">NRRL 2903</strain>
    </source>
</reference>
<organism evidence="8 9">
    <name type="scientific">Fusarium austroamericanum</name>
    <dbReference type="NCBI Taxonomy" id="282268"/>
    <lineage>
        <taxon>Eukaryota</taxon>
        <taxon>Fungi</taxon>
        <taxon>Dikarya</taxon>
        <taxon>Ascomycota</taxon>
        <taxon>Pezizomycotina</taxon>
        <taxon>Sordariomycetes</taxon>
        <taxon>Hypocreomycetidae</taxon>
        <taxon>Hypocreales</taxon>
        <taxon>Nectriaceae</taxon>
        <taxon>Fusarium</taxon>
    </lineage>
</organism>
<comment type="similarity">
    <text evidence="1">Belongs to the PheA/TfdB FAD monooxygenase family.</text>
</comment>
<accession>A0AAN6HJM1</accession>
<dbReference type="Gene3D" id="3.40.50.1820">
    <property type="entry name" value="alpha/beta hydrolase"/>
    <property type="match status" value="1"/>
</dbReference>